<evidence type="ECO:0000313" key="2">
    <source>
        <dbReference type="Proteomes" id="UP000325438"/>
    </source>
</evidence>
<sequence>MAFTFRLSITQSVQAAALLAALAGVVVWSSLWVNPADSQVPVAERESAAVPLNTPALQWFSNQPAQVDIKVSGLMAGAHGAVAILSLNGAPPRGFLAGERLSQGVRLVAIERDAVVIERGNEQTRFKVSTLPDAPVLPQLIRR</sequence>
<dbReference type="Gene3D" id="2.30.30.830">
    <property type="match status" value="1"/>
</dbReference>
<protein>
    <submittedName>
        <fullName evidence="1">General secretion pathway protein GspC</fullName>
    </submittedName>
</protein>
<evidence type="ECO:0000313" key="1">
    <source>
        <dbReference type="EMBL" id="MPQ85859.1"/>
    </source>
</evidence>
<dbReference type="Proteomes" id="UP000325438">
    <property type="component" value="Unassembled WGS sequence"/>
</dbReference>
<proteinExistence type="predicted"/>
<organism evidence="1 2">
    <name type="scientific">Pseudomonas kitaguniensis</name>
    <dbReference type="NCBI Taxonomy" id="2607908"/>
    <lineage>
        <taxon>Bacteria</taxon>
        <taxon>Pseudomonadati</taxon>
        <taxon>Pseudomonadota</taxon>
        <taxon>Gammaproteobacteria</taxon>
        <taxon>Pseudomonadales</taxon>
        <taxon>Pseudomonadaceae</taxon>
        <taxon>Pseudomonas</taxon>
    </lineage>
</organism>
<dbReference type="AlphaFoldDB" id="A0A5N7JWU3"/>
<dbReference type="RefSeq" id="WP_058414611.1">
    <property type="nucleotide sequence ID" value="NZ_JBLZPT010000008.1"/>
</dbReference>
<gene>
    <name evidence="1" type="ORF">F0170_18770</name>
</gene>
<reference evidence="1 2" key="1">
    <citation type="submission" date="2019-09" db="EMBL/GenBank/DDBJ databases">
        <title>The draft genomes of Allium pathogen Pseudomonas sp.</title>
        <authorList>
            <person name="Fujikawa T."/>
            <person name="Sawada H."/>
        </authorList>
    </citation>
    <scope>NUCLEOTIDE SEQUENCE [LARGE SCALE GENOMIC DNA]</scope>
    <source>
        <strain evidence="1 2">MAFF 730085</strain>
    </source>
</reference>
<accession>A0A5N7JWU3</accession>
<dbReference type="EMBL" id="VUBA01000113">
    <property type="protein sequence ID" value="MPQ85859.1"/>
    <property type="molecule type" value="Genomic_DNA"/>
</dbReference>
<comment type="caution">
    <text evidence="1">The sequence shown here is derived from an EMBL/GenBank/DDBJ whole genome shotgun (WGS) entry which is preliminary data.</text>
</comment>
<name>A0A5N7JWU3_9PSED</name>